<feature type="region of interest" description="Disordered" evidence="8">
    <location>
        <begin position="152"/>
        <end position="174"/>
    </location>
</feature>
<keyword evidence="10" id="KW-1185">Reference proteome</keyword>
<keyword evidence="7" id="KW-0325">Glycoprotein</keyword>
<evidence type="ECO:0000256" key="7">
    <source>
        <dbReference type="ARBA" id="ARBA00023180"/>
    </source>
</evidence>
<feature type="compositionally biased region" description="Basic residues" evidence="8">
    <location>
        <begin position="88"/>
        <end position="97"/>
    </location>
</feature>
<evidence type="ECO:0000256" key="5">
    <source>
        <dbReference type="ARBA" id="ARBA00023136"/>
    </source>
</evidence>
<evidence type="ECO:0000256" key="4">
    <source>
        <dbReference type="ARBA" id="ARBA00022989"/>
    </source>
</evidence>
<evidence type="ECO:0000313" key="10">
    <source>
        <dbReference type="Proteomes" id="UP000324222"/>
    </source>
</evidence>
<proteinExistence type="predicted"/>
<keyword evidence="4" id="KW-1133">Transmembrane helix</keyword>
<evidence type="ECO:0000256" key="6">
    <source>
        <dbReference type="ARBA" id="ARBA00023170"/>
    </source>
</evidence>
<keyword evidence="5" id="KW-0472">Membrane</keyword>
<comment type="caution">
    <text evidence="9">The sequence shown here is derived from an EMBL/GenBank/DDBJ whole genome shotgun (WGS) entry which is preliminary data.</text>
</comment>
<name>A0A5B7J3L6_PORTR</name>
<evidence type="ECO:0000313" key="9">
    <source>
        <dbReference type="EMBL" id="MPC89033.1"/>
    </source>
</evidence>
<dbReference type="PANTHER" id="PTHR42643">
    <property type="entry name" value="IONOTROPIC RECEPTOR 20A-RELATED"/>
    <property type="match status" value="1"/>
</dbReference>
<evidence type="ECO:0000256" key="1">
    <source>
        <dbReference type="ARBA" id="ARBA00004651"/>
    </source>
</evidence>
<keyword evidence="6" id="KW-0675">Receptor</keyword>
<dbReference type="EMBL" id="VSRR010079705">
    <property type="protein sequence ID" value="MPC89033.1"/>
    <property type="molecule type" value="Genomic_DNA"/>
</dbReference>
<dbReference type="OrthoDB" id="6372858at2759"/>
<keyword evidence="2" id="KW-1003">Cell membrane</keyword>
<evidence type="ECO:0000256" key="3">
    <source>
        <dbReference type="ARBA" id="ARBA00022692"/>
    </source>
</evidence>
<dbReference type="GO" id="GO:0005886">
    <property type="term" value="C:plasma membrane"/>
    <property type="evidence" value="ECO:0007669"/>
    <property type="project" value="UniProtKB-SubCell"/>
</dbReference>
<dbReference type="PANTHER" id="PTHR42643:SF24">
    <property type="entry name" value="IONOTROPIC RECEPTOR 60A"/>
    <property type="match status" value="1"/>
</dbReference>
<dbReference type="InterPro" id="IPR052192">
    <property type="entry name" value="Insect_Ionotropic_Sensory_Rcpt"/>
</dbReference>
<gene>
    <name evidence="9" type="ORF">E2C01_083961</name>
</gene>
<dbReference type="AlphaFoldDB" id="A0A5B7J3L6"/>
<reference evidence="9 10" key="1">
    <citation type="submission" date="2019-05" db="EMBL/GenBank/DDBJ databases">
        <title>Another draft genome of Portunus trituberculatus and its Hox gene families provides insights of decapod evolution.</title>
        <authorList>
            <person name="Jeong J.-H."/>
            <person name="Song I."/>
            <person name="Kim S."/>
            <person name="Choi T."/>
            <person name="Kim D."/>
            <person name="Ryu S."/>
            <person name="Kim W."/>
        </authorList>
    </citation>
    <scope>NUCLEOTIDE SEQUENCE [LARGE SCALE GENOMIC DNA]</scope>
    <source>
        <tissue evidence="9">Muscle</tissue>
    </source>
</reference>
<protein>
    <submittedName>
        <fullName evidence="9">Uncharacterized protein</fullName>
    </submittedName>
</protein>
<evidence type="ECO:0000256" key="8">
    <source>
        <dbReference type="SAM" id="MobiDB-lite"/>
    </source>
</evidence>
<organism evidence="9 10">
    <name type="scientific">Portunus trituberculatus</name>
    <name type="common">Swimming crab</name>
    <name type="synonym">Neptunus trituberculatus</name>
    <dbReference type="NCBI Taxonomy" id="210409"/>
    <lineage>
        <taxon>Eukaryota</taxon>
        <taxon>Metazoa</taxon>
        <taxon>Ecdysozoa</taxon>
        <taxon>Arthropoda</taxon>
        <taxon>Crustacea</taxon>
        <taxon>Multicrustacea</taxon>
        <taxon>Malacostraca</taxon>
        <taxon>Eumalacostraca</taxon>
        <taxon>Eucarida</taxon>
        <taxon>Decapoda</taxon>
        <taxon>Pleocyemata</taxon>
        <taxon>Brachyura</taxon>
        <taxon>Eubrachyura</taxon>
        <taxon>Portunoidea</taxon>
        <taxon>Portunidae</taxon>
        <taxon>Portuninae</taxon>
        <taxon>Portunus</taxon>
    </lineage>
</organism>
<keyword evidence="3" id="KW-0812">Transmembrane</keyword>
<feature type="region of interest" description="Disordered" evidence="8">
    <location>
        <begin position="87"/>
        <end position="115"/>
    </location>
</feature>
<accession>A0A5B7J3L6</accession>
<sequence>MCLCFHRSSHTDAKKNIQCEILDKFTEEDGSTTLYVTRGFVAPTPCGWPIPHDAPYKAQLDRLIMAIMEAGLYDRWTAELMRETMLRSQRKQRQRHTAGHEGKAEQRAGNEDGLPTLTINHTQGAFILLFLGLVFNTLVFSSEMLQLLNETRRDETKEEKRREEKRREEKSRVE</sequence>
<feature type="compositionally biased region" description="Basic and acidic residues" evidence="8">
    <location>
        <begin position="98"/>
        <end position="110"/>
    </location>
</feature>
<comment type="subcellular location">
    <subcellularLocation>
        <location evidence="1">Cell membrane</location>
        <topology evidence="1">Multi-pass membrane protein</topology>
    </subcellularLocation>
</comment>
<evidence type="ECO:0000256" key="2">
    <source>
        <dbReference type="ARBA" id="ARBA00022475"/>
    </source>
</evidence>
<dbReference type="Proteomes" id="UP000324222">
    <property type="component" value="Unassembled WGS sequence"/>
</dbReference>